<evidence type="ECO:0000313" key="2">
    <source>
        <dbReference type="Proteomes" id="UP000235145"/>
    </source>
</evidence>
<evidence type="ECO:0000313" key="1">
    <source>
        <dbReference type="EMBL" id="KAJ0220352.1"/>
    </source>
</evidence>
<reference evidence="1 2" key="1">
    <citation type="journal article" date="2017" name="Nat. Commun.">
        <title>Genome assembly with in vitro proximity ligation data and whole-genome triplication in lettuce.</title>
        <authorList>
            <person name="Reyes-Chin-Wo S."/>
            <person name="Wang Z."/>
            <person name="Yang X."/>
            <person name="Kozik A."/>
            <person name="Arikit S."/>
            <person name="Song C."/>
            <person name="Xia L."/>
            <person name="Froenicke L."/>
            <person name="Lavelle D.O."/>
            <person name="Truco M.J."/>
            <person name="Xia R."/>
            <person name="Zhu S."/>
            <person name="Xu C."/>
            <person name="Xu H."/>
            <person name="Xu X."/>
            <person name="Cox K."/>
            <person name="Korf I."/>
            <person name="Meyers B.C."/>
            <person name="Michelmore R.W."/>
        </authorList>
    </citation>
    <scope>NUCLEOTIDE SEQUENCE [LARGE SCALE GENOMIC DNA]</scope>
    <source>
        <strain evidence="2">cv. Salinas</strain>
        <tissue evidence="1">Seedlings</tissue>
    </source>
</reference>
<accession>A0A9R1XV51</accession>
<comment type="caution">
    <text evidence="1">The sequence shown here is derived from an EMBL/GenBank/DDBJ whole genome shotgun (WGS) entry which is preliminary data.</text>
</comment>
<dbReference type="Proteomes" id="UP000235145">
    <property type="component" value="Unassembled WGS sequence"/>
</dbReference>
<sequence>MKANLNIKGLGNKLWELLSRVEVILCDLLHGIAIRHFLDVLVLQGNGLLVHAMFLYPIRPNAIIDFYGQKNYIFKLENTKHVIEWRSFV</sequence>
<gene>
    <name evidence="1" type="ORF">LSAT_V11C200051320</name>
</gene>
<proteinExistence type="predicted"/>
<dbReference type="EMBL" id="NBSK02000002">
    <property type="protein sequence ID" value="KAJ0220352.1"/>
    <property type="molecule type" value="Genomic_DNA"/>
</dbReference>
<protein>
    <submittedName>
        <fullName evidence="1">Uncharacterized protein</fullName>
    </submittedName>
</protein>
<dbReference type="AlphaFoldDB" id="A0A9R1XV51"/>
<organism evidence="1 2">
    <name type="scientific">Lactuca sativa</name>
    <name type="common">Garden lettuce</name>
    <dbReference type="NCBI Taxonomy" id="4236"/>
    <lineage>
        <taxon>Eukaryota</taxon>
        <taxon>Viridiplantae</taxon>
        <taxon>Streptophyta</taxon>
        <taxon>Embryophyta</taxon>
        <taxon>Tracheophyta</taxon>
        <taxon>Spermatophyta</taxon>
        <taxon>Magnoliopsida</taxon>
        <taxon>eudicotyledons</taxon>
        <taxon>Gunneridae</taxon>
        <taxon>Pentapetalae</taxon>
        <taxon>asterids</taxon>
        <taxon>campanulids</taxon>
        <taxon>Asterales</taxon>
        <taxon>Asteraceae</taxon>
        <taxon>Cichorioideae</taxon>
        <taxon>Cichorieae</taxon>
        <taxon>Lactucinae</taxon>
        <taxon>Lactuca</taxon>
    </lineage>
</organism>
<keyword evidence="2" id="KW-1185">Reference proteome</keyword>
<name>A0A9R1XV51_LACSA</name>